<name>U1MPY4_9EURY</name>
<protein>
    <submittedName>
        <fullName evidence="2">Uncharacterized protein</fullName>
    </submittedName>
</protein>
<evidence type="ECO:0000313" key="2">
    <source>
        <dbReference type="EMBL" id="ERG92049.1"/>
    </source>
</evidence>
<proteinExistence type="predicted"/>
<reference evidence="2 3" key="1">
    <citation type="journal article" date="2013" name="PLoS ONE">
        <title>Assembly-driven community genomics of a hypersaline microbial ecosystem.</title>
        <authorList>
            <person name="Podell S."/>
            <person name="Ugalde J.A."/>
            <person name="Narasingarao P."/>
            <person name="Banfield J.F."/>
            <person name="Heidelberg K.B."/>
            <person name="Allen E.E."/>
        </authorList>
    </citation>
    <scope>NUCLEOTIDE SEQUENCE [LARGE SCALE GENOMIC DNA]</scope>
    <source>
        <strain evidence="3">J07HQW1</strain>
    </source>
</reference>
<dbReference type="HOGENOM" id="CLU_3362536_0_0_2"/>
<sequence>MTKQLNEDSEPVYTMTRVASETESEESSRSGIVLN</sequence>
<accession>U1MPY4</accession>
<dbReference type="Proteomes" id="UP000030649">
    <property type="component" value="Unassembled WGS sequence"/>
</dbReference>
<organism evidence="2 3">
    <name type="scientific">Haloquadratum walsbyi J07HQW1</name>
    <dbReference type="NCBI Taxonomy" id="1238424"/>
    <lineage>
        <taxon>Archaea</taxon>
        <taxon>Methanobacteriati</taxon>
        <taxon>Methanobacteriota</taxon>
        <taxon>Stenosarchaea group</taxon>
        <taxon>Halobacteria</taxon>
        <taxon>Halobacteriales</taxon>
        <taxon>Haloferacaceae</taxon>
        <taxon>Haloquadratum</taxon>
    </lineage>
</organism>
<dbReference type="EMBL" id="KE356560">
    <property type="protein sequence ID" value="ERG92049.1"/>
    <property type="molecule type" value="Genomic_DNA"/>
</dbReference>
<feature type="region of interest" description="Disordered" evidence="1">
    <location>
        <begin position="1"/>
        <end position="35"/>
    </location>
</feature>
<evidence type="ECO:0000313" key="3">
    <source>
        <dbReference type="Proteomes" id="UP000030649"/>
    </source>
</evidence>
<dbReference type="AlphaFoldDB" id="U1MPY4"/>
<gene>
    <name evidence="2" type="ORF">J07HQW1_02084</name>
</gene>
<evidence type="ECO:0000256" key="1">
    <source>
        <dbReference type="SAM" id="MobiDB-lite"/>
    </source>
</evidence>